<dbReference type="SUPFAM" id="SSF56399">
    <property type="entry name" value="ADP-ribosylation"/>
    <property type="match status" value="1"/>
</dbReference>
<comment type="caution">
    <text evidence="1">The sequence shown here is derived from an EMBL/GenBank/DDBJ whole genome shotgun (WGS) entry which is preliminary data.</text>
</comment>
<dbReference type="Proteomes" id="UP000451565">
    <property type="component" value="Unassembled WGS sequence"/>
</dbReference>
<reference evidence="1 2" key="1">
    <citation type="submission" date="2019-10" db="EMBL/GenBank/DDBJ databases">
        <title>Glaciimonas soli sp. nov., a psychrophilic bacterium isolated from the forest soil of a high elevation mountain in Taiwan.</title>
        <authorList>
            <person name="Wang L.-T."/>
            <person name="Shieh W.Y."/>
        </authorList>
    </citation>
    <scope>NUCLEOTIDE SEQUENCE [LARGE SCALE GENOMIC DNA]</scope>
    <source>
        <strain evidence="1 2">GS1</strain>
    </source>
</reference>
<dbReference type="EMBL" id="WINI01000007">
    <property type="protein sequence ID" value="MQR01649.1"/>
    <property type="molecule type" value="Genomic_DNA"/>
</dbReference>
<organism evidence="1 2">
    <name type="scientific">Glaciimonas soli</name>
    <dbReference type="NCBI Taxonomy" id="2590999"/>
    <lineage>
        <taxon>Bacteria</taxon>
        <taxon>Pseudomonadati</taxon>
        <taxon>Pseudomonadota</taxon>
        <taxon>Betaproteobacteria</taxon>
        <taxon>Burkholderiales</taxon>
        <taxon>Oxalobacteraceae</taxon>
        <taxon>Glaciimonas</taxon>
    </lineage>
</organism>
<dbReference type="OrthoDB" id="9800843at2"/>
<dbReference type="Gene3D" id="3.90.175.10">
    <property type="entry name" value="Diphtheria Toxin, domain 1"/>
    <property type="match status" value="1"/>
</dbReference>
<protein>
    <submittedName>
        <fullName evidence="1">Uncharacterized protein</fullName>
    </submittedName>
</protein>
<proteinExistence type="predicted"/>
<dbReference type="AlphaFoldDB" id="A0A843YPA0"/>
<gene>
    <name evidence="1" type="ORF">GEV47_13290</name>
</gene>
<name>A0A843YPA0_9BURK</name>
<keyword evidence="2" id="KW-1185">Reference proteome</keyword>
<dbReference type="RefSeq" id="WP_153235248.1">
    <property type="nucleotide sequence ID" value="NZ_WINI01000007.1"/>
</dbReference>
<evidence type="ECO:0000313" key="1">
    <source>
        <dbReference type="EMBL" id="MQR01649.1"/>
    </source>
</evidence>
<evidence type="ECO:0000313" key="2">
    <source>
        <dbReference type="Proteomes" id="UP000451565"/>
    </source>
</evidence>
<accession>A0A843YPA0</accession>
<sequence>MQTFSGYHGTSYEAAMSILGSTFNESKSKTEWLGHGVYFFVDGVSDPVTNAKDWARAQAWDIASRSNKYEKFSVLETNVQIGIDKLIDLCDLNGLKNFNALKEIWFDKIAANFDIKKPLEHSCAMFNCLVSMTGAHAVRHNLYIKSIRERKLKLQLNVPNTTVLCVSKDVPFLDVTEIFVGATYE</sequence>